<evidence type="ECO:0000256" key="1">
    <source>
        <dbReference type="SAM" id="SignalP"/>
    </source>
</evidence>
<dbReference type="PROSITE" id="PS51257">
    <property type="entry name" value="PROKAR_LIPOPROTEIN"/>
    <property type="match status" value="1"/>
</dbReference>
<name>A0ABU9IT55_9FLAO</name>
<protein>
    <submittedName>
        <fullName evidence="3">PKD domain-containing protein</fullName>
    </submittedName>
</protein>
<dbReference type="SUPFAM" id="SSF49299">
    <property type="entry name" value="PKD domain"/>
    <property type="match status" value="1"/>
</dbReference>
<dbReference type="SMART" id="SM00089">
    <property type="entry name" value="PKD"/>
    <property type="match status" value="1"/>
</dbReference>
<evidence type="ECO:0000259" key="2">
    <source>
        <dbReference type="PROSITE" id="PS50093"/>
    </source>
</evidence>
<proteinExistence type="predicted"/>
<evidence type="ECO:0000313" key="3">
    <source>
        <dbReference type="EMBL" id="MEL1255646.1"/>
    </source>
</evidence>
<dbReference type="EMBL" id="JBBYHS010000021">
    <property type="protein sequence ID" value="MEL1255646.1"/>
    <property type="molecule type" value="Genomic_DNA"/>
</dbReference>
<dbReference type="InterPro" id="IPR000601">
    <property type="entry name" value="PKD_dom"/>
</dbReference>
<organism evidence="3 4">
    <name type="scientific">Flavobacterium calami</name>
    <dbReference type="NCBI Taxonomy" id="3139144"/>
    <lineage>
        <taxon>Bacteria</taxon>
        <taxon>Pseudomonadati</taxon>
        <taxon>Bacteroidota</taxon>
        <taxon>Flavobacteriia</taxon>
        <taxon>Flavobacteriales</taxon>
        <taxon>Flavobacteriaceae</taxon>
        <taxon>Flavobacterium</taxon>
    </lineage>
</organism>
<comment type="caution">
    <text evidence="3">The sequence shown here is derived from an EMBL/GenBank/DDBJ whole genome shotgun (WGS) entry which is preliminary data.</text>
</comment>
<keyword evidence="1" id="KW-0732">Signal</keyword>
<sequence length="119" mass="12689">MRKKITVLFVVVLSVFSFSCGDDLEKALDCTGENLLVQLESTADASNVKKIDYEIDYSGSYTVKSVKWTFGDGSVQTVNGTTVSHTYTAAGTFLVKADVTLKSGGSSCTSTHSKSVTVN</sequence>
<reference evidence="3 4" key="1">
    <citation type="submission" date="2024-04" db="EMBL/GenBank/DDBJ databases">
        <title>Flavobacterium sp. DGU38 16S ribosomal RNA gene Genome sequencing and assembly.</title>
        <authorList>
            <person name="Park S."/>
        </authorList>
    </citation>
    <scope>NUCLEOTIDE SEQUENCE [LARGE SCALE GENOMIC DNA]</scope>
    <source>
        <strain evidence="3 4">DGU38</strain>
    </source>
</reference>
<dbReference type="PROSITE" id="PS50093">
    <property type="entry name" value="PKD"/>
    <property type="match status" value="1"/>
</dbReference>
<dbReference type="Pfam" id="PF18911">
    <property type="entry name" value="PKD_4"/>
    <property type="match status" value="1"/>
</dbReference>
<dbReference type="InterPro" id="IPR013783">
    <property type="entry name" value="Ig-like_fold"/>
</dbReference>
<evidence type="ECO:0000313" key="4">
    <source>
        <dbReference type="Proteomes" id="UP001485226"/>
    </source>
</evidence>
<dbReference type="InterPro" id="IPR035986">
    <property type="entry name" value="PKD_dom_sf"/>
</dbReference>
<accession>A0ABU9IT55</accession>
<dbReference type="InterPro" id="IPR022409">
    <property type="entry name" value="PKD/Chitinase_dom"/>
</dbReference>
<dbReference type="Proteomes" id="UP001485226">
    <property type="component" value="Unassembled WGS sequence"/>
</dbReference>
<feature type="domain" description="PKD" evidence="2">
    <location>
        <begin position="65"/>
        <end position="119"/>
    </location>
</feature>
<dbReference type="Gene3D" id="2.60.40.10">
    <property type="entry name" value="Immunoglobulins"/>
    <property type="match status" value="1"/>
</dbReference>
<feature type="signal peptide" evidence="1">
    <location>
        <begin position="1"/>
        <end position="19"/>
    </location>
</feature>
<dbReference type="RefSeq" id="WP_341694382.1">
    <property type="nucleotide sequence ID" value="NZ_JBBYHS010000021.1"/>
</dbReference>
<dbReference type="CDD" id="cd00146">
    <property type="entry name" value="PKD"/>
    <property type="match status" value="1"/>
</dbReference>
<gene>
    <name evidence="3" type="ORF">AAEO57_17775</name>
</gene>
<keyword evidence="4" id="KW-1185">Reference proteome</keyword>
<feature type="chain" id="PRO_5047378208" evidence="1">
    <location>
        <begin position="20"/>
        <end position="119"/>
    </location>
</feature>